<sequence length="292" mass="32342">MGDKQPHMDIALITYWGLPELTEDDRRLLEPLRARGLRPHIVRWDDPDEDWRGYRLVLVRATWDYFLKPVEFLAWLERVSSLVEVLNPPDVLRWNSHKSYLLELAGKGVPVTPTALCPRGRAASLPALVAERGWGAVVVKPAVSGGGRLTRRFEPARLADEGQAHLETVLAEGDALVQPFLPALHEGGERSYLFFDGVFSHAVVRPRTMEAEGGTLPDGVPMAPRAEEMALSERVLAAIPGRTLYARVDVATGPEGTPLLQELEVIEPRLFFGASEAAPGRFAEALVRHLSR</sequence>
<evidence type="ECO:0000256" key="1">
    <source>
        <dbReference type="PROSITE-ProRule" id="PRU00409"/>
    </source>
</evidence>
<feature type="domain" description="ATP-grasp" evidence="2">
    <location>
        <begin position="101"/>
        <end position="291"/>
    </location>
</feature>
<organism evidence="3 5">
    <name type="scientific">Archangium gephyra</name>
    <dbReference type="NCBI Taxonomy" id="48"/>
    <lineage>
        <taxon>Bacteria</taxon>
        <taxon>Pseudomonadati</taxon>
        <taxon>Myxococcota</taxon>
        <taxon>Myxococcia</taxon>
        <taxon>Myxococcales</taxon>
        <taxon>Cystobacterineae</taxon>
        <taxon>Archangiaceae</taxon>
        <taxon>Archangium</taxon>
    </lineage>
</organism>
<reference evidence="4 6" key="2">
    <citation type="submission" date="2018-08" db="EMBL/GenBank/DDBJ databases">
        <title>Genomic Encyclopedia of Archaeal and Bacterial Type Strains, Phase II (KMG-II): from individual species to whole genera.</title>
        <authorList>
            <person name="Goeker M."/>
        </authorList>
    </citation>
    <scope>NUCLEOTIDE SEQUENCE [LARGE SCALE GENOMIC DNA]</scope>
    <source>
        <strain evidence="4 6">DSM 2261</strain>
    </source>
</reference>
<evidence type="ECO:0000313" key="3">
    <source>
        <dbReference type="EMBL" id="AKJ01354.1"/>
    </source>
</evidence>
<evidence type="ECO:0000259" key="2">
    <source>
        <dbReference type="PROSITE" id="PS50975"/>
    </source>
</evidence>
<dbReference type="GO" id="GO:0005524">
    <property type="term" value="F:ATP binding"/>
    <property type="evidence" value="ECO:0007669"/>
    <property type="project" value="UniProtKB-UniRule"/>
</dbReference>
<dbReference type="GO" id="GO:0046872">
    <property type="term" value="F:metal ion binding"/>
    <property type="evidence" value="ECO:0007669"/>
    <property type="project" value="InterPro"/>
</dbReference>
<dbReference type="PROSITE" id="PS50975">
    <property type="entry name" value="ATP_GRASP"/>
    <property type="match status" value="1"/>
</dbReference>
<evidence type="ECO:0000313" key="6">
    <source>
        <dbReference type="Proteomes" id="UP000256345"/>
    </source>
</evidence>
<dbReference type="Gene3D" id="3.40.50.20">
    <property type="match status" value="1"/>
</dbReference>
<dbReference type="InterPro" id="IPR011761">
    <property type="entry name" value="ATP-grasp"/>
</dbReference>
<dbReference type="KEGG" id="age:AA314_02980"/>
<dbReference type="InterPro" id="IPR053191">
    <property type="entry name" value="DcsG_Biosynth_Enzyme"/>
</dbReference>
<dbReference type="Gene3D" id="3.30.1490.20">
    <property type="entry name" value="ATP-grasp fold, A domain"/>
    <property type="match status" value="1"/>
</dbReference>
<keyword evidence="1" id="KW-0547">Nucleotide-binding</keyword>
<dbReference type="PANTHER" id="PTHR39217:SF1">
    <property type="entry name" value="GLUTATHIONE SYNTHETASE"/>
    <property type="match status" value="1"/>
</dbReference>
<evidence type="ECO:0000313" key="4">
    <source>
        <dbReference type="EMBL" id="REG34173.1"/>
    </source>
</evidence>
<reference evidence="3 5" key="1">
    <citation type="submission" date="2015-05" db="EMBL/GenBank/DDBJ databases">
        <title>Genome assembly of Archangium gephyra DSM 2261.</title>
        <authorList>
            <person name="Sharma G."/>
            <person name="Subramanian S."/>
        </authorList>
    </citation>
    <scope>NUCLEOTIDE SEQUENCE [LARGE SCALE GENOMIC DNA]</scope>
    <source>
        <strain evidence="3 5">DSM 2261</strain>
    </source>
</reference>
<name>A0AAC8Q593_9BACT</name>
<dbReference type="InterPro" id="IPR013815">
    <property type="entry name" value="ATP_grasp_subdomain_1"/>
</dbReference>
<dbReference type="EMBL" id="QUMU01000003">
    <property type="protein sequence ID" value="REG34173.1"/>
    <property type="molecule type" value="Genomic_DNA"/>
</dbReference>
<accession>A0AAC8Q593</accession>
<proteinExistence type="predicted"/>
<dbReference type="SUPFAM" id="SSF56059">
    <property type="entry name" value="Glutathione synthetase ATP-binding domain-like"/>
    <property type="match status" value="1"/>
</dbReference>
<keyword evidence="1" id="KW-0067">ATP-binding</keyword>
<dbReference type="Proteomes" id="UP000035579">
    <property type="component" value="Chromosome"/>
</dbReference>
<evidence type="ECO:0000313" key="5">
    <source>
        <dbReference type="Proteomes" id="UP000035579"/>
    </source>
</evidence>
<protein>
    <submittedName>
        <fullName evidence="4">Glutathione synthase/RimK-type ligase-like ATP-grasp enzyme</fullName>
    </submittedName>
</protein>
<dbReference type="PANTHER" id="PTHR39217">
    <property type="match status" value="1"/>
</dbReference>
<dbReference type="Gene3D" id="3.30.470.20">
    <property type="entry name" value="ATP-grasp fold, B domain"/>
    <property type="match status" value="1"/>
</dbReference>
<gene>
    <name evidence="3" type="ORF">AA314_02980</name>
    <name evidence="4" type="ORF">ATI61_10354</name>
</gene>
<keyword evidence="6" id="KW-1185">Reference proteome</keyword>
<dbReference type="Proteomes" id="UP000256345">
    <property type="component" value="Unassembled WGS sequence"/>
</dbReference>
<dbReference type="EMBL" id="CP011509">
    <property type="protein sequence ID" value="AKJ01354.1"/>
    <property type="molecule type" value="Genomic_DNA"/>
</dbReference>
<dbReference type="AlphaFoldDB" id="A0AAC8Q593"/>